<name>A0ABP0XCN0_9BRYO</name>
<evidence type="ECO:0000313" key="2">
    <source>
        <dbReference type="EMBL" id="CAK9275681.1"/>
    </source>
</evidence>
<dbReference type="InterPro" id="IPR001005">
    <property type="entry name" value="SANT/Myb"/>
</dbReference>
<sequence>MAREWTLEETRALVEVHIELKQLEKLTPQGSDSRAAIEHWDKVAKRLQDRGYHRSLKSCNKRWHRLEQYEVQIFSFNIEGAGNHPNYWDLTKAERIEHRAEKWPQLPLGEGIDKEIFDLIKRFSQGTVEKKVMQAVVPNLGVSNNRHAPPETIPEHQVLKAKEPELLERISSWSSFMSEQTGLSQVPLDGFRLQARDLRKQRAAELMRGNCTVPYNANHTNSVKTCQAPDMGNSLQQTQKPSVPTRKFAILDSKTKISVQGGTSADRFHTKEAHPPFDSGSFSYKLDIDPVSQPTCSHLNPQLAVLGLPQNHVTTLLHPMEKAYQTFSLSTPYFNLLQPVNSHLLLLQPIDSNNVQQHHHQPATDASQHLMLDGDNLPSELLCFDEQLEVILDVDSTGPVLTHESFEVPQQQRHCWQVPDSQRWQDQYGSGHGSSHELLGVAIGNLEVQLHALVNLLQARNTAEQDYQDKMLLSLESMAFSLHTIAQGKV</sequence>
<dbReference type="PANTHER" id="PTHR33492:SF4">
    <property type="entry name" value="OS02G0174300 PROTEIN"/>
    <property type="match status" value="1"/>
</dbReference>
<keyword evidence="3" id="KW-1185">Reference proteome</keyword>
<evidence type="ECO:0000313" key="3">
    <source>
        <dbReference type="Proteomes" id="UP001497444"/>
    </source>
</evidence>
<feature type="domain" description="Myb-like" evidence="1">
    <location>
        <begin position="1"/>
        <end position="67"/>
    </location>
</feature>
<dbReference type="Gene3D" id="1.10.10.60">
    <property type="entry name" value="Homeodomain-like"/>
    <property type="match status" value="1"/>
</dbReference>
<organism evidence="2 3">
    <name type="scientific">Sphagnum jensenii</name>
    <dbReference type="NCBI Taxonomy" id="128206"/>
    <lineage>
        <taxon>Eukaryota</taxon>
        <taxon>Viridiplantae</taxon>
        <taxon>Streptophyta</taxon>
        <taxon>Embryophyta</taxon>
        <taxon>Bryophyta</taxon>
        <taxon>Sphagnophytina</taxon>
        <taxon>Sphagnopsida</taxon>
        <taxon>Sphagnales</taxon>
        <taxon>Sphagnaceae</taxon>
        <taxon>Sphagnum</taxon>
    </lineage>
</organism>
<accession>A0ABP0XCN0</accession>
<dbReference type="PROSITE" id="PS50090">
    <property type="entry name" value="MYB_LIKE"/>
    <property type="match status" value="1"/>
</dbReference>
<dbReference type="Pfam" id="PF13837">
    <property type="entry name" value="Myb_DNA-bind_4"/>
    <property type="match status" value="1"/>
</dbReference>
<proteinExistence type="predicted"/>
<evidence type="ECO:0000259" key="1">
    <source>
        <dbReference type="PROSITE" id="PS50090"/>
    </source>
</evidence>
<dbReference type="PANTHER" id="PTHR33492">
    <property type="entry name" value="OSJNBA0043A12.37 PROTEIN-RELATED"/>
    <property type="match status" value="1"/>
</dbReference>
<dbReference type="SMART" id="SM00717">
    <property type="entry name" value="SANT"/>
    <property type="match status" value="1"/>
</dbReference>
<dbReference type="InterPro" id="IPR044822">
    <property type="entry name" value="Myb_DNA-bind_4"/>
</dbReference>
<gene>
    <name evidence="2" type="ORF">CSSPJE1EN1_LOCUS21159</name>
</gene>
<protein>
    <recommendedName>
        <fullName evidence="1">Myb-like domain-containing protein</fullName>
    </recommendedName>
</protein>
<dbReference type="Proteomes" id="UP001497444">
    <property type="component" value="Chromosome 7"/>
</dbReference>
<reference evidence="2" key="1">
    <citation type="submission" date="2024-02" db="EMBL/GenBank/DDBJ databases">
        <authorList>
            <consortium name="ELIXIR-Norway"/>
            <consortium name="Elixir Norway"/>
        </authorList>
    </citation>
    <scope>NUCLEOTIDE SEQUENCE</scope>
</reference>
<dbReference type="EMBL" id="OZ020102">
    <property type="protein sequence ID" value="CAK9275681.1"/>
    <property type="molecule type" value="Genomic_DNA"/>
</dbReference>